<keyword evidence="3" id="KW-0547">Nucleotide-binding</keyword>
<dbReference type="InterPro" id="IPR017871">
    <property type="entry name" value="ABC_transporter-like_CS"/>
</dbReference>
<keyword evidence="7" id="KW-1185">Reference proteome</keyword>
<dbReference type="InterPro" id="IPR050319">
    <property type="entry name" value="ABC_transp_ATP-bind"/>
</dbReference>
<dbReference type="SMART" id="SM00382">
    <property type="entry name" value="AAA"/>
    <property type="match status" value="2"/>
</dbReference>
<dbReference type="PANTHER" id="PTHR43776">
    <property type="entry name" value="TRANSPORT ATP-BINDING PROTEIN"/>
    <property type="match status" value="1"/>
</dbReference>
<keyword evidence="2" id="KW-0813">Transport</keyword>
<keyword evidence="4 6" id="KW-0067">ATP-binding</keyword>
<evidence type="ECO:0000256" key="1">
    <source>
        <dbReference type="ARBA" id="ARBA00005417"/>
    </source>
</evidence>
<evidence type="ECO:0000256" key="4">
    <source>
        <dbReference type="ARBA" id="ARBA00022840"/>
    </source>
</evidence>
<gene>
    <name evidence="6" type="ORF">SAMN05444320_104236</name>
</gene>
<comment type="similarity">
    <text evidence="1">Belongs to the ABC transporter superfamily.</text>
</comment>
<dbReference type="GO" id="GO:0015833">
    <property type="term" value="P:peptide transport"/>
    <property type="evidence" value="ECO:0007669"/>
    <property type="project" value="InterPro"/>
</dbReference>
<dbReference type="PROSITE" id="PS50893">
    <property type="entry name" value="ABC_TRANSPORTER_2"/>
    <property type="match status" value="2"/>
</dbReference>
<dbReference type="EMBL" id="FQVN01000004">
    <property type="protein sequence ID" value="SHF60171.1"/>
    <property type="molecule type" value="Genomic_DNA"/>
</dbReference>
<proteinExistence type="inferred from homology"/>
<dbReference type="GO" id="GO:0055085">
    <property type="term" value="P:transmembrane transport"/>
    <property type="evidence" value="ECO:0007669"/>
    <property type="project" value="UniProtKB-ARBA"/>
</dbReference>
<dbReference type="InterPro" id="IPR013563">
    <property type="entry name" value="Oligopep_ABC_C"/>
</dbReference>
<dbReference type="InterPro" id="IPR027417">
    <property type="entry name" value="P-loop_NTPase"/>
</dbReference>
<feature type="domain" description="ABC transporter" evidence="5">
    <location>
        <begin position="281"/>
        <end position="530"/>
    </location>
</feature>
<dbReference type="NCBIfam" id="NF007739">
    <property type="entry name" value="PRK10419.1"/>
    <property type="match status" value="2"/>
</dbReference>
<organism evidence="6 7">
    <name type="scientific">Streptoalloteichus hindustanus</name>
    <dbReference type="NCBI Taxonomy" id="2017"/>
    <lineage>
        <taxon>Bacteria</taxon>
        <taxon>Bacillati</taxon>
        <taxon>Actinomycetota</taxon>
        <taxon>Actinomycetes</taxon>
        <taxon>Pseudonocardiales</taxon>
        <taxon>Pseudonocardiaceae</taxon>
        <taxon>Streptoalloteichus</taxon>
    </lineage>
</organism>
<dbReference type="InterPro" id="IPR003439">
    <property type="entry name" value="ABC_transporter-like_ATP-bd"/>
</dbReference>
<sequence length="606" mass="64550">MSVGPPLLEISGLTVAFPHRAGRAVAVDDVDLTVHSGESVAVVGESGSGKSTIAYAVMGLLPDSAEVSGSVRLAGRELLGLDDRALSGIRGNRIAMVYQDPLAALTPVISVGAQIAEAVTIHRPEVGRRAAFARAVELLDVVGIADAARQATALPHEFSGGMRQRAAIAMAMANDPELIIADEPTSALDVTIQAQILDLLADVRARTGAALLLITHDLGVVARGCDRVGVLHRGALVEQGEVATVFDRPDSDQLRRLLTAAPSAPVSPQRTDDSARREVVLRVDGLRRHFPVGSGFPRRSRQVLRAVDGVDLELAAGEALALLGESGCGKTTVLREVIALRRPMAGAVELLGHDLAALGSRARAALRREVQVVLQDPSASLNPRMSVGELVAEPLRIHGVGRRDRHARVAELLGLVELPADCAARRPEELSGGQRQRVAIARALAPQPRVVLLDEPVSALDTALRAGIMDLLNRLRDQFDLAFLMVSHDIALTRRSVERVAVMYLGRIVDTGPTSAVLDAPLHPYTRALVAATPLLDVRAERLRPHRTLTGELPSPTERLDGCAFRSRCPLFAELSGGDRERCVRVAPDLLPVGGQQVACHHVDQL</sequence>
<accession>A0A1M5CZP8</accession>
<evidence type="ECO:0000256" key="3">
    <source>
        <dbReference type="ARBA" id="ARBA00022741"/>
    </source>
</evidence>
<dbReference type="Gene3D" id="3.40.50.300">
    <property type="entry name" value="P-loop containing nucleotide triphosphate hydrolases"/>
    <property type="match status" value="2"/>
</dbReference>
<dbReference type="InterPro" id="IPR003593">
    <property type="entry name" value="AAA+_ATPase"/>
</dbReference>
<dbReference type="NCBIfam" id="TIGR01727">
    <property type="entry name" value="oligo_HPY"/>
    <property type="match status" value="1"/>
</dbReference>
<dbReference type="RefSeq" id="WP_083959677.1">
    <property type="nucleotide sequence ID" value="NZ_FQVN01000004.1"/>
</dbReference>
<name>A0A1M5CZP8_STRHI</name>
<dbReference type="AlphaFoldDB" id="A0A1M5CZP8"/>
<dbReference type="CDD" id="cd03257">
    <property type="entry name" value="ABC_NikE_OppD_transporters"/>
    <property type="match status" value="2"/>
</dbReference>
<dbReference type="STRING" id="2017.SAMN05444320_104236"/>
<dbReference type="SUPFAM" id="SSF52540">
    <property type="entry name" value="P-loop containing nucleoside triphosphate hydrolases"/>
    <property type="match status" value="2"/>
</dbReference>
<reference evidence="6 7" key="1">
    <citation type="submission" date="2016-11" db="EMBL/GenBank/DDBJ databases">
        <authorList>
            <person name="Jaros S."/>
            <person name="Januszkiewicz K."/>
            <person name="Wedrychowicz H."/>
        </authorList>
    </citation>
    <scope>NUCLEOTIDE SEQUENCE [LARGE SCALE GENOMIC DNA]</scope>
    <source>
        <strain evidence="6 7">DSM 44523</strain>
    </source>
</reference>
<evidence type="ECO:0000256" key="2">
    <source>
        <dbReference type="ARBA" id="ARBA00022448"/>
    </source>
</evidence>
<evidence type="ECO:0000259" key="5">
    <source>
        <dbReference type="PROSITE" id="PS50893"/>
    </source>
</evidence>
<evidence type="ECO:0000313" key="7">
    <source>
        <dbReference type="Proteomes" id="UP000184501"/>
    </source>
</evidence>
<evidence type="ECO:0000313" key="6">
    <source>
        <dbReference type="EMBL" id="SHF60171.1"/>
    </source>
</evidence>
<dbReference type="Pfam" id="PF00005">
    <property type="entry name" value="ABC_tran"/>
    <property type="match status" value="2"/>
</dbReference>
<dbReference type="NCBIfam" id="NF008453">
    <property type="entry name" value="PRK11308.1"/>
    <property type="match status" value="2"/>
</dbReference>
<dbReference type="PANTHER" id="PTHR43776:SF7">
    <property type="entry name" value="D,D-DIPEPTIDE TRANSPORT ATP-BINDING PROTEIN DDPF-RELATED"/>
    <property type="match status" value="1"/>
</dbReference>
<protein>
    <submittedName>
        <fullName evidence="6">Peptide/nickel transport system ATP-binding protein</fullName>
    </submittedName>
</protein>
<dbReference type="GO" id="GO:0016887">
    <property type="term" value="F:ATP hydrolysis activity"/>
    <property type="evidence" value="ECO:0007669"/>
    <property type="project" value="InterPro"/>
</dbReference>
<feature type="domain" description="ABC transporter" evidence="5">
    <location>
        <begin position="8"/>
        <end position="258"/>
    </location>
</feature>
<dbReference type="GO" id="GO:0005524">
    <property type="term" value="F:ATP binding"/>
    <property type="evidence" value="ECO:0007669"/>
    <property type="project" value="UniProtKB-KW"/>
</dbReference>
<dbReference type="Proteomes" id="UP000184501">
    <property type="component" value="Unassembled WGS sequence"/>
</dbReference>
<dbReference type="Pfam" id="PF08352">
    <property type="entry name" value="oligo_HPY"/>
    <property type="match status" value="1"/>
</dbReference>
<dbReference type="PROSITE" id="PS00211">
    <property type="entry name" value="ABC_TRANSPORTER_1"/>
    <property type="match status" value="2"/>
</dbReference>